<evidence type="ECO:0000313" key="6">
    <source>
        <dbReference type="EMBL" id="MDM7829746.1"/>
    </source>
</evidence>
<dbReference type="PANTHER" id="PTHR45629:SF7">
    <property type="entry name" value="DNA EXCISION REPAIR PROTEIN ERCC-6-RELATED"/>
    <property type="match status" value="1"/>
</dbReference>
<dbReference type="SMART" id="SM00490">
    <property type="entry name" value="HELICc"/>
    <property type="match status" value="1"/>
</dbReference>
<evidence type="ECO:0000313" key="7">
    <source>
        <dbReference type="Proteomes" id="UP001321453"/>
    </source>
</evidence>
<evidence type="ECO:0000259" key="5">
    <source>
        <dbReference type="PROSITE" id="PS51194"/>
    </source>
</evidence>
<dbReference type="EMBL" id="JAUCGR010000001">
    <property type="protein sequence ID" value="MDM7829746.1"/>
    <property type="molecule type" value="Genomic_DNA"/>
</dbReference>
<proteinExistence type="predicted"/>
<keyword evidence="6" id="KW-0347">Helicase</keyword>
<name>A0ABT7S2A6_9CELL</name>
<dbReference type="InterPro" id="IPR027417">
    <property type="entry name" value="P-loop_NTPase"/>
</dbReference>
<keyword evidence="1" id="KW-0378">Hydrolase</keyword>
<dbReference type="RefSeq" id="WP_289444124.1">
    <property type="nucleotide sequence ID" value="NZ_JAUCGR010000001.1"/>
</dbReference>
<dbReference type="PROSITE" id="PS51194">
    <property type="entry name" value="HELICASE_CTER"/>
    <property type="match status" value="1"/>
</dbReference>
<reference evidence="6 7" key="1">
    <citation type="submission" date="2023-06" db="EMBL/GenBank/DDBJ databases">
        <title>Cellulomonas sp. MW9 Whole genome sequence.</title>
        <authorList>
            <person name="Park S."/>
        </authorList>
    </citation>
    <scope>NUCLEOTIDE SEQUENCE [LARGE SCALE GENOMIC DNA]</scope>
    <source>
        <strain evidence="6 7">MW9</strain>
    </source>
</reference>
<keyword evidence="6" id="KW-0067">ATP-binding</keyword>
<gene>
    <name evidence="6" type="ORF">QRT05_00225</name>
</gene>
<dbReference type="InterPro" id="IPR014001">
    <property type="entry name" value="Helicase_ATP-bd"/>
</dbReference>
<dbReference type="Pfam" id="PF04434">
    <property type="entry name" value="SWIM"/>
    <property type="match status" value="1"/>
</dbReference>
<dbReference type="InterPro" id="IPR050496">
    <property type="entry name" value="SNF2_RAD54_helicase_repair"/>
</dbReference>
<protein>
    <submittedName>
        <fullName evidence="6">DEAD/DEAH box helicase</fullName>
    </submittedName>
</protein>
<dbReference type="Proteomes" id="UP001321453">
    <property type="component" value="Unassembled WGS sequence"/>
</dbReference>
<comment type="caution">
    <text evidence="6">The sequence shown here is derived from an EMBL/GenBank/DDBJ whole genome shotgun (WGS) entry which is preliminary data.</text>
</comment>
<keyword evidence="2" id="KW-0862">Zinc</keyword>
<keyword evidence="2" id="KW-0863">Zinc-finger</keyword>
<evidence type="ECO:0000256" key="1">
    <source>
        <dbReference type="ARBA" id="ARBA00022801"/>
    </source>
</evidence>
<keyword evidence="2" id="KW-0479">Metal-binding</keyword>
<evidence type="ECO:0000259" key="4">
    <source>
        <dbReference type="PROSITE" id="PS51192"/>
    </source>
</evidence>
<keyword evidence="6" id="KW-0547">Nucleotide-binding</keyword>
<dbReference type="GO" id="GO:0004386">
    <property type="term" value="F:helicase activity"/>
    <property type="evidence" value="ECO:0007669"/>
    <property type="project" value="UniProtKB-KW"/>
</dbReference>
<sequence length="1070" mass="116478">MDDAQIRQVVGGGAYARGLEYARRGKVLSSTWSPDRRMLTGVVSGSGRAPYRTFVELAASGSVIDTSCTCPVGEYCKHVAALLLADAEPADPAQPRRPAWELQIEGALSAAAPETARPDLGLQLEVVLDDFGEKPVRLRARPAARTAAGRWTRSVSWDTVTRGYSAQYDRRQLAALSAVHRLTGSTSGYYAPASAWVWLDDASGPGTFAALADLGRAGVPVLVAGTDLEVALHDESARAALDLRARTDGGIDVHPLVLVGDEPLTTWTLLGAPEAVALFWWEGETPRGAPLHVARFDAPLSSGAAGLVGPGHALRVPPDDAPRFLRRYYPRLTAHLDITSRDGSVVPPPPPTAALVLTLTPGPEHAVTSRWTWEYRSHEGEVVEQRAVREARVATDAYRSTADESRLAASAGAVAGLLVDNAGQLLDRTLAGWQTVDLVTDVLPALRALDGVEVRVDGDLPDYREAQADPQVTVTPGPSNGRTDWFDLAVTVEVEGREVMLATLVTALAAGKARLLLPDGLWLRIDTPALEALRALIEEARELDDRRGLGVGRLRANAWDELEALGVVVQQADEWRRAVSEVRLLESPAQDVEPPAAVHALLRPYQRAGYAWLVHLHDSGLGGILADDMGLGKTLQVLAFAAHVHRLDSRGGDRESPPLLVVAPTSVVGAWASEAAKFVPDLRVATVERTAGKRGVALADLARDVDVVVTSYALFRIEYDDYAALDWSVLVLDEAQTVKNHQSRAYACARTLEVPMKLAITGTPLENTVMELWAILGIVAPGLLPPLQRFVEQYRYPIERNHDAARLDQLRRRIRPLVLRRTKEAVADDLPPRIEQVVHVDLAPAHRVVYDRHLQRERQKVLGLLAEMEGNRFEIFRSLTLLRRLALDPSLVDPDHTRVPASKLDVLESMLDEIVADGHRVLVFSQFTGVLDRVRTRLDGRSVPYAYLDGTTTRRAAVIDGFRTGTAPVFLISLKAGGVGLTLTEADYVIVLDPWWNPAVEAQAVDRAHRIGQKRSVMVYRLVASGTIEEKVMALKASKSRLFDAIMGGGELSRTRLTADDVRQLLDVPA</sequence>
<dbReference type="CDD" id="cd18793">
    <property type="entry name" value="SF2_C_SNF"/>
    <property type="match status" value="1"/>
</dbReference>
<dbReference type="SMART" id="SM00487">
    <property type="entry name" value="DEXDc"/>
    <property type="match status" value="1"/>
</dbReference>
<feature type="domain" description="SWIM-type" evidence="3">
    <location>
        <begin position="53"/>
        <end position="87"/>
    </location>
</feature>
<dbReference type="Gene3D" id="3.40.50.10810">
    <property type="entry name" value="Tandem AAA-ATPase domain"/>
    <property type="match status" value="1"/>
</dbReference>
<dbReference type="InterPro" id="IPR049730">
    <property type="entry name" value="SNF2/RAD54-like_C"/>
</dbReference>
<dbReference type="InterPro" id="IPR038718">
    <property type="entry name" value="SNF2-like_sf"/>
</dbReference>
<dbReference type="InterPro" id="IPR000330">
    <property type="entry name" value="SNF2_N"/>
</dbReference>
<evidence type="ECO:0000259" key="3">
    <source>
        <dbReference type="PROSITE" id="PS50966"/>
    </source>
</evidence>
<feature type="domain" description="Helicase C-terminal" evidence="5">
    <location>
        <begin position="906"/>
        <end position="1069"/>
    </location>
</feature>
<feature type="domain" description="Helicase ATP-binding" evidence="4">
    <location>
        <begin position="614"/>
        <end position="782"/>
    </location>
</feature>
<evidence type="ECO:0000256" key="2">
    <source>
        <dbReference type="PROSITE-ProRule" id="PRU00325"/>
    </source>
</evidence>
<dbReference type="SUPFAM" id="SSF52540">
    <property type="entry name" value="P-loop containing nucleoside triphosphate hydrolases"/>
    <property type="match status" value="2"/>
</dbReference>
<dbReference type="InterPro" id="IPR007527">
    <property type="entry name" value="Znf_SWIM"/>
</dbReference>
<keyword evidence="7" id="KW-1185">Reference proteome</keyword>
<accession>A0ABT7S2A6</accession>
<dbReference type="InterPro" id="IPR001650">
    <property type="entry name" value="Helicase_C-like"/>
</dbReference>
<organism evidence="6 7">
    <name type="scientific">Cellulomonas edaphi</name>
    <dbReference type="NCBI Taxonomy" id="3053468"/>
    <lineage>
        <taxon>Bacteria</taxon>
        <taxon>Bacillati</taxon>
        <taxon>Actinomycetota</taxon>
        <taxon>Actinomycetes</taxon>
        <taxon>Micrococcales</taxon>
        <taxon>Cellulomonadaceae</taxon>
        <taxon>Cellulomonas</taxon>
    </lineage>
</organism>
<dbReference type="PROSITE" id="PS51192">
    <property type="entry name" value="HELICASE_ATP_BIND_1"/>
    <property type="match status" value="1"/>
</dbReference>
<dbReference type="Pfam" id="PF00271">
    <property type="entry name" value="Helicase_C"/>
    <property type="match status" value="1"/>
</dbReference>
<dbReference type="Pfam" id="PF00176">
    <property type="entry name" value="SNF2-rel_dom"/>
    <property type="match status" value="1"/>
</dbReference>
<dbReference type="Gene3D" id="3.40.50.300">
    <property type="entry name" value="P-loop containing nucleotide triphosphate hydrolases"/>
    <property type="match status" value="1"/>
</dbReference>
<dbReference type="PROSITE" id="PS50966">
    <property type="entry name" value="ZF_SWIM"/>
    <property type="match status" value="1"/>
</dbReference>
<dbReference type="PANTHER" id="PTHR45629">
    <property type="entry name" value="SNF2/RAD54 FAMILY MEMBER"/>
    <property type="match status" value="1"/>
</dbReference>